<feature type="transmembrane region" description="Helical" evidence="5">
    <location>
        <begin position="143"/>
        <end position="163"/>
    </location>
</feature>
<evidence type="ECO:0000256" key="4">
    <source>
        <dbReference type="ARBA" id="ARBA00023136"/>
    </source>
</evidence>
<proteinExistence type="predicted"/>
<keyword evidence="4 5" id="KW-0472">Membrane</keyword>
<dbReference type="InterPro" id="IPR036259">
    <property type="entry name" value="MFS_trans_sf"/>
</dbReference>
<feature type="transmembrane region" description="Helical" evidence="5">
    <location>
        <begin position="116"/>
        <end position="137"/>
    </location>
</feature>
<dbReference type="AlphaFoldDB" id="A0A5M9KC75"/>
<sequence>MTPQPPLNSGAESASEIHIKSMEATLHHCLDSTVLNSTGKEKQTSDQLVIERDLSNHDLTPSAWLSSLQNPINWSPMRKWTTISLLVITNFIAATCTSAFEPALPSIMADFHSANDSVASLTVSIYTIGYCLGPLVIAPMSELYGHVTVLYPGYIGFMLALAVCGSSRSLLVFVVFRAVMGFAAIIFVLMGPAIVADLIPRERRGLALSIMSAGPVVGPTIGQFLYLLFSS</sequence>
<evidence type="ECO:0000256" key="5">
    <source>
        <dbReference type="SAM" id="Phobius"/>
    </source>
</evidence>
<organism evidence="7 8">
    <name type="scientific">Monilinia fructicola</name>
    <name type="common">Brown rot fungus</name>
    <name type="synonym">Ciboria fructicola</name>
    <dbReference type="NCBI Taxonomy" id="38448"/>
    <lineage>
        <taxon>Eukaryota</taxon>
        <taxon>Fungi</taxon>
        <taxon>Dikarya</taxon>
        <taxon>Ascomycota</taxon>
        <taxon>Pezizomycotina</taxon>
        <taxon>Leotiomycetes</taxon>
        <taxon>Helotiales</taxon>
        <taxon>Sclerotiniaceae</taxon>
        <taxon>Monilinia</taxon>
    </lineage>
</organism>
<dbReference type="PANTHER" id="PTHR23502:SF60">
    <property type="entry name" value="MAJOR FACILITATOR SUPERFAMILY (MFS) PROFILE DOMAIN-CONTAINING PROTEIN-RELATED"/>
    <property type="match status" value="1"/>
</dbReference>
<keyword evidence="2 5" id="KW-0812">Transmembrane</keyword>
<reference evidence="7 8" key="1">
    <citation type="submission" date="2019-06" db="EMBL/GenBank/DDBJ databases">
        <title>Genome Sequence of the Brown Rot Fungal Pathogen Monilinia fructicola.</title>
        <authorList>
            <person name="De Miccolis Angelini R.M."/>
            <person name="Landi L."/>
            <person name="Abate D."/>
            <person name="Pollastro S."/>
            <person name="Romanazzi G."/>
            <person name="Faretra F."/>
        </authorList>
    </citation>
    <scope>NUCLEOTIDE SEQUENCE [LARGE SCALE GENOMIC DNA]</scope>
    <source>
        <strain evidence="7 8">Mfrc123</strain>
    </source>
</reference>
<keyword evidence="8" id="KW-1185">Reference proteome</keyword>
<dbReference type="PANTHER" id="PTHR23502">
    <property type="entry name" value="MAJOR FACILITATOR SUPERFAMILY"/>
    <property type="match status" value="1"/>
</dbReference>
<accession>A0A5M9KC75</accession>
<dbReference type="PROSITE" id="PS50850">
    <property type="entry name" value="MFS"/>
    <property type="match status" value="1"/>
</dbReference>
<dbReference type="GO" id="GO:0016020">
    <property type="term" value="C:membrane"/>
    <property type="evidence" value="ECO:0007669"/>
    <property type="project" value="UniProtKB-SubCell"/>
</dbReference>
<feature type="transmembrane region" description="Helical" evidence="5">
    <location>
        <begin position="170"/>
        <end position="194"/>
    </location>
</feature>
<dbReference type="VEuPathDB" id="FungiDB:MFRU_009g03610"/>
<feature type="transmembrane region" description="Helical" evidence="5">
    <location>
        <begin position="83"/>
        <end position="104"/>
    </location>
</feature>
<keyword evidence="3 5" id="KW-1133">Transmembrane helix</keyword>
<dbReference type="Pfam" id="PF07690">
    <property type="entry name" value="MFS_1"/>
    <property type="match status" value="1"/>
</dbReference>
<name>A0A5M9KC75_MONFR</name>
<evidence type="ECO:0000256" key="3">
    <source>
        <dbReference type="ARBA" id="ARBA00022989"/>
    </source>
</evidence>
<gene>
    <name evidence="7" type="ORF">EYC84_006643</name>
</gene>
<evidence type="ECO:0000256" key="2">
    <source>
        <dbReference type="ARBA" id="ARBA00022692"/>
    </source>
</evidence>
<dbReference type="InterPro" id="IPR020846">
    <property type="entry name" value="MFS_dom"/>
</dbReference>
<dbReference type="SUPFAM" id="SSF103473">
    <property type="entry name" value="MFS general substrate transporter"/>
    <property type="match status" value="1"/>
</dbReference>
<feature type="domain" description="Major facilitator superfamily (MFS) profile" evidence="6">
    <location>
        <begin position="82"/>
        <end position="231"/>
    </location>
</feature>
<evidence type="ECO:0000313" key="7">
    <source>
        <dbReference type="EMBL" id="KAA8576535.1"/>
    </source>
</evidence>
<comment type="caution">
    <text evidence="7">The sequence shown here is derived from an EMBL/GenBank/DDBJ whole genome shotgun (WGS) entry which is preliminary data.</text>
</comment>
<evidence type="ECO:0000313" key="8">
    <source>
        <dbReference type="Proteomes" id="UP000322873"/>
    </source>
</evidence>
<comment type="subcellular location">
    <subcellularLocation>
        <location evidence="1">Membrane</location>
        <topology evidence="1">Multi-pass membrane protein</topology>
    </subcellularLocation>
</comment>
<dbReference type="InterPro" id="IPR011701">
    <property type="entry name" value="MFS"/>
</dbReference>
<dbReference type="EMBL" id="VICG01000001">
    <property type="protein sequence ID" value="KAA8576535.1"/>
    <property type="molecule type" value="Genomic_DNA"/>
</dbReference>
<protein>
    <recommendedName>
        <fullName evidence="6">Major facilitator superfamily (MFS) profile domain-containing protein</fullName>
    </recommendedName>
</protein>
<evidence type="ECO:0000259" key="6">
    <source>
        <dbReference type="PROSITE" id="PS50850"/>
    </source>
</evidence>
<evidence type="ECO:0000256" key="1">
    <source>
        <dbReference type="ARBA" id="ARBA00004141"/>
    </source>
</evidence>
<dbReference type="GO" id="GO:0022857">
    <property type="term" value="F:transmembrane transporter activity"/>
    <property type="evidence" value="ECO:0007669"/>
    <property type="project" value="InterPro"/>
</dbReference>
<feature type="transmembrane region" description="Helical" evidence="5">
    <location>
        <begin position="206"/>
        <end position="229"/>
    </location>
</feature>
<dbReference type="Gene3D" id="1.20.1720.10">
    <property type="entry name" value="Multidrug resistance protein D"/>
    <property type="match status" value="1"/>
</dbReference>
<dbReference type="Proteomes" id="UP000322873">
    <property type="component" value="Unassembled WGS sequence"/>
</dbReference>